<evidence type="ECO:0000259" key="1">
    <source>
        <dbReference type="PROSITE" id="PS50846"/>
    </source>
</evidence>
<keyword evidence="3" id="KW-1185">Reference proteome</keyword>
<dbReference type="RefSeq" id="WP_150358704.1">
    <property type="nucleotide sequence ID" value="NZ_JAJJPB010000001.1"/>
</dbReference>
<dbReference type="InterPro" id="IPR036163">
    <property type="entry name" value="HMA_dom_sf"/>
</dbReference>
<feature type="domain" description="HMA" evidence="1">
    <location>
        <begin position="1"/>
        <end position="67"/>
    </location>
</feature>
<comment type="caution">
    <text evidence="2">The sequence shown here is derived from an EMBL/GenBank/DDBJ whole genome shotgun (WGS) entry which is preliminary data.</text>
</comment>
<dbReference type="InterPro" id="IPR006121">
    <property type="entry name" value="HMA_dom"/>
</dbReference>
<accession>A0ABS8N1X5</accession>
<evidence type="ECO:0000313" key="2">
    <source>
        <dbReference type="EMBL" id="MCC9293760.1"/>
    </source>
</evidence>
<name>A0ABS8N1X5_9CLOT</name>
<organism evidence="2 3">
    <name type="scientific">Clostridium aromativorans</name>
    <dbReference type="NCBI Taxonomy" id="2836848"/>
    <lineage>
        <taxon>Bacteria</taxon>
        <taxon>Bacillati</taxon>
        <taxon>Bacillota</taxon>
        <taxon>Clostridia</taxon>
        <taxon>Eubacteriales</taxon>
        <taxon>Clostridiaceae</taxon>
        <taxon>Clostridium</taxon>
    </lineage>
</organism>
<dbReference type="SUPFAM" id="SSF55008">
    <property type="entry name" value="HMA, heavy metal-associated domain"/>
    <property type="match status" value="1"/>
</dbReference>
<proteinExistence type="predicted"/>
<reference evidence="2" key="1">
    <citation type="submission" date="2021-11" db="EMBL/GenBank/DDBJ databases">
        <authorList>
            <person name="Qingchun L."/>
            <person name="Dong Z."/>
            <person name="Zongwei Q."/>
            <person name="Jia Z."/>
            <person name="Duotao L."/>
        </authorList>
    </citation>
    <scope>NUCLEOTIDE SEQUENCE</scope>
    <source>
        <strain evidence="2">WLY-B-L2</strain>
    </source>
</reference>
<sequence>MKSVLKISDMRTAEDVNKIRYCISNNEGIIAFEINKEKSEVSIVYDNYFVTKDKIIQCLEDMGYMVL</sequence>
<dbReference type="Proteomes" id="UP001165422">
    <property type="component" value="Unassembled WGS sequence"/>
</dbReference>
<protein>
    <submittedName>
        <fullName evidence="2">Heavy-metal-associated domain-containing protein</fullName>
    </submittedName>
</protein>
<evidence type="ECO:0000313" key="3">
    <source>
        <dbReference type="Proteomes" id="UP001165422"/>
    </source>
</evidence>
<gene>
    <name evidence="2" type="ORF">LN736_02595</name>
</gene>
<dbReference type="EMBL" id="JAJJPB010000001">
    <property type="protein sequence ID" value="MCC9293760.1"/>
    <property type="molecule type" value="Genomic_DNA"/>
</dbReference>
<dbReference type="Gene3D" id="3.30.70.100">
    <property type="match status" value="1"/>
</dbReference>
<dbReference type="PROSITE" id="PS50846">
    <property type="entry name" value="HMA_2"/>
    <property type="match status" value="1"/>
</dbReference>